<evidence type="ECO:0008006" key="3">
    <source>
        <dbReference type="Google" id="ProtNLM"/>
    </source>
</evidence>
<dbReference type="InterPro" id="IPR039620">
    <property type="entry name" value="BKI1/MAKR1/3/4"/>
</dbReference>
<dbReference type="AlphaFoldDB" id="A0AAE1VP38"/>
<dbReference type="PANTHER" id="PTHR33312">
    <property type="entry name" value="MEMBRANE-ASSOCIATED KINASE REGULATOR 4-RELATED"/>
    <property type="match status" value="1"/>
</dbReference>
<protein>
    <recommendedName>
        <fullName evidence="3">Membrane-associated kinase regulator 4</fullName>
    </recommendedName>
</protein>
<dbReference type="GO" id="GO:0019210">
    <property type="term" value="F:kinase inhibitor activity"/>
    <property type="evidence" value="ECO:0007669"/>
    <property type="project" value="InterPro"/>
</dbReference>
<sequence length="305" mass="34208">MARNFLPSSMDHLDEEDYIDIEVSSCSYFSPQTREFEFKMASITNDKKPTTSHADEIFYRGRLLPLHQKLVQTDPFEEEEEEEESFCIDFLISTPSHSCRVSFEINPNDHFFEWSSTELSTTTSSSIDNSAKKVWSKKLNLITHSLITQKFTASRAFLKSLFSKSSSSYGNSCSSKNLKLSKKNFPLKNSTTNGSSSRLASIIKNIDRADHSKSFSADEIKWNSPTKCLSSTNSSSNGGSFSSSNYSFNSNNGFYELNFTSELEGSIEGAVAYCKKSQELITIPTKKLSVTGLRTLTTPKTQSRN</sequence>
<name>A0AAE1VP38_9SOLA</name>
<reference evidence="1" key="1">
    <citation type="submission" date="2023-12" db="EMBL/GenBank/DDBJ databases">
        <title>Genome assembly of Anisodus tanguticus.</title>
        <authorList>
            <person name="Wang Y.-J."/>
        </authorList>
    </citation>
    <scope>NUCLEOTIDE SEQUENCE</scope>
    <source>
        <strain evidence="1">KB-2021</strain>
        <tissue evidence="1">Leaf</tissue>
    </source>
</reference>
<organism evidence="1 2">
    <name type="scientific">Anisodus tanguticus</name>
    <dbReference type="NCBI Taxonomy" id="243964"/>
    <lineage>
        <taxon>Eukaryota</taxon>
        <taxon>Viridiplantae</taxon>
        <taxon>Streptophyta</taxon>
        <taxon>Embryophyta</taxon>
        <taxon>Tracheophyta</taxon>
        <taxon>Spermatophyta</taxon>
        <taxon>Magnoliopsida</taxon>
        <taxon>eudicotyledons</taxon>
        <taxon>Gunneridae</taxon>
        <taxon>Pentapetalae</taxon>
        <taxon>asterids</taxon>
        <taxon>lamiids</taxon>
        <taxon>Solanales</taxon>
        <taxon>Solanaceae</taxon>
        <taxon>Solanoideae</taxon>
        <taxon>Hyoscyameae</taxon>
        <taxon>Anisodus</taxon>
    </lineage>
</organism>
<proteinExistence type="predicted"/>
<gene>
    <name evidence="1" type="ORF">RND71_003869</name>
</gene>
<evidence type="ECO:0000313" key="2">
    <source>
        <dbReference type="Proteomes" id="UP001291623"/>
    </source>
</evidence>
<dbReference type="GO" id="GO:0005886">
    <property type="term" value="C:plasma membrane"/>
    <property type="evidence" value="ECO:0007669"/>
    <property type="project" value="InterPro"/>
</dbReference>
<comment type="caution">
    <text evidence="1">The sequence shown here is derived from an EMBL/GenBank/DDBJ whole genome shotgun (WGS) entry which is preliminary data.</text>
</comment>
<dbReference type="EMBL" id="JAVYJV010000002">
    <property type="protein sequence ID" value="KAK4377573.1"/>
    <property type="molecule type" value="Genomic_DNA"/>
</dbReference>
<dbReference type="PANTHER" id="PTHR33312:SF27">
    <property type="entry name" value="MEMBRANE-ASSOCIATED KINASE REGULATOR 4-RELATED"/>
    <property type="match status" value="1"/>
</dbReference>
<evidence type="ECO:0000313" key="1">
    <source>
        <dbReference type="EMBL" id="KAK4377573.1"/>
    </source>
</evidence>
<dbReference type="Proteomes" id="UP001291623">
    <property type="component" value="Unassembled WGS sequence"/>
</dbReference>
<accession>A0AAE1VP38</accession>
<keyword evidence="2" id="KW-1185">Reference proteome</keyword>